<protein>
    <submittedName>
        <fullName evidence="2">Uncharacterized protein</fullName>
    </submittedName>
</protein>
<feature type="region of interest" description="Disordered" evidence="1">
    <location>
        <begin position="1"/>
        <end position="58"/>
    </location>
</feature>
<dbReference type="AlphaFoldDB" id="A0AA36AYP7"/>
<evidence type="ECO:0000256" key="1">
    <source>
        <dbReference type="SAM" id="MobiDB-lite"/>
    </source>
</evidence>
<organism evidence="2 3">
    <name type="scientific">Octopus vulgaris</name>
    <name type="common">Common octopus</name>
    <dbReference type="NCBI Taxonomy" id="6645"/>
    <lineage>
        <taxon>Eukaryota</taxon>
        <taxon>Metazoa</taxon>
        <taxon>Spiralia</taxon>
        <taxon>Lophotrochozoa</taxon>
        <taxon>Mollusca</taxon>
        <taxon>Cephalopoda</taxon>
        <taxon>Coleoidea</taxon>
        <taxon>Octopodiformes</taxon>
        <taxon>Octopoda</taxon>
        <taxon>Incirrata</taxon>
        <taxon>Octopodidae</taxon>
        <taxon>Octopus</taxon>
    </lineage>
</organism>
<gene>
    <name evidence="2" type="ORF">OCTVUL_1B000790</name>
</gene>
<feature type="compositionally biased region" description="Basic and acidic residues" evidence="1">
    <location>
        <begin position="1"/>
        <end position="11"/>
    </location>
</feature>
<name>A0AA36AYP7_OCTVU</name>
<sequence length="95" mass="10437">MSCGNDSKRSGVDGGVVGSGSNCGVDGGSDGNSHRDRSNNSNSCDYRERFEREREGEGEDKVVGAILLNLFIIHKNTRVKSAKDYYYHSKYISVK</sequence>
<evidence type="ECO:0000313" key="3">
    <source>
        <dbReference type="Proteomes" id="UP001162480"/>
    </source>
</evidence>
<dbReference type="Proteomes" id="UP001162480">
    <property type="component" value="Chromosome 6"/>
</dbReference>
<evidence type="ECO:0000313" key="2">
    <source>
        <dbReference type="EMBL" id="CAI9724199.1"/>
    </source>
</evidence>
<keyword evidence="3" id="KW-1185">Reference proteome</keyword>
<dbReference type="EMBL" id="OX597819">
    <property type="protein sequence ID" value="CAI9724199.1"/>
    <property type="molecule type" value="Genomic_DNA"/>
</dbReference>
<reference evidence="2" key="1">
    <citation type="submission" date="2023-08" db="EMBL/GenBank/DDBJ databases">
        <authorList>
            <person name="Alioto T."/>
            <person name="Alioto T."/>
            <person name="Gomez Garrido J."/>
        </authorList>
    </citation>
    <scope>NUCLEOTIDE SEQUENCE</scope>
</reference>
<accession>A0AA36AYP7</accession>
<proteinExistence type="predicted"/>
<feature type="compositionally biased region" description="Basic and acidic residues" evidence="1">
    <location>
        <begin position="45"/>
        <end position="58"/>
    </location>
</feature>